<dbReference type="InterPro" id="IPR047622">
    <property type="entry name" value="GPR1_FUN34_YAAH"/>
</dbReference>
<dbReference type="eggNOG" id="ENOG502QSVX">
    <property type="taxonomic scope" value="Eukaryota"/>
</dbReference>
<comment type="subcellular location">
    <subcellularLocation>
        <location evidence="1">Membrane</location>
        <topology evidence="1">Multi-pass membrane protein</topology>
    </subcellularLocation>
</comment>
<dbReference type="Pfam" id="PF01184">
    <property type="entry name" value="Gpr1_Fun34_YaaH"/>
    <property type="match status" value="1"/>
</dbReference>
<dbReference type="OrthoDB" id="3648309at2759"/>
<dbReference type="PANTHER" id="PTHR31123">
    <property type="entry name" value="ACCUMULATION OF DYADS PROTEIN 2-RELATED"/>
    <property type="match status" value="1"/>
</dbReference>
<dbReference type="FunCoup" id="G8JQ61">
    <property type="interactions" value="44"/>
</dbReference>
<dbReference type="InterPro" id="IPR051633">
    <property type="entry name" value="AceTr"/>
</dbReference>
<dbReference type="GO" id="GO:0005886">
    <property type="term" value="C:plasma membrane"/>
    <property type="evidence" value="ECO:0007669"/>
    <property type="project" value="EnsemblFungi"/>
</dbReference>
<evidence type="ECO:0000313" key="8">
    <source>
        <dbReference type="Proteomes" id="UP000006790"/>
    </source>
</evidence>
<evidence type="ECO:0000313" key="7">
    <source>
        <dbReference type="EMBL" id="AET38063.1"/>
    </source>
</evidence>
<dbReference type="RefSeq" id="XP_003644880.1">
    <property type="nucleotide sequence ID" value="XM_003644832.1"/>
</dbReference>
<protein>
    <submittedName>
        <fullName evidence="7">Uncharacterized protein</fullName>
    </submittedName>
</protein>
<dbReference type="Proteomes" id="UP000006790">
    <property type="component" value="Chromosome 2"/>
</dbReference>
<feature type="transmembrane region" description="Helical" evidence="6">
    <location>
        <begin position="226"/>
        <end position="246"/>
    </location>
</feature>
<dbReference type="KEGG" id="erc:Ecym_2321"/>
<feature type="transmembrane region" description="Helical" evidence="6">
    <location>
        <begin position="136"/>
        <end position="159"/>
    </location>
</feature>
<evidence type="ECO:0000256" key="6">
    <source>
        <dbReference type="SAM" id="Phobius"/>
    </source>
</evidence>
<comment type="similarity">
    <text evidence="2">Belongs to the acetate uptake transporter (AceTr) (TC 2.A.96) family.</text>
</comment>
<dbReference type="AlphaFoldDB" id="G8JQ61"/>
<organism evidence="7 8">
    <name type="scientific">Eremothecium cymbalariae (strain CBS 270.75 / DBVPG 7215 / KCTC 17166 / NRRL Y-17582)</name>
    <name type="common">Yeast</name>
    <dbReference type="NCBI Taxonomy" id="931890"/>
    <lineage>
        <taxon>Eukaryota</taxon>
        <taxon>Fungi</taxon>
        <taxon>Dikarya</taxon>
        <taxon>Ascomycota</taxon>
        <taxon>Saccharomycotina</taxon>
        <taxon>Saccharomycetes</taxon>
        <taxon>Saccharomycetales</taxon>
        <taxon>Saccharomycetaceae</taxon>
        <taxon>Eremothecium</taxon>
    </lineage>
</organism>
<reference evidence="8" key="1">
    <citation type="journal article" date="2012" name="G3 (Bethesda)">
        <title>Pichia sorbitophila, an interspecies yeast hybrid reveals early steps of genome resolution following polyploidization.</title>
        <authorList>
            <person name="Leh Louis V."/>
            <person name="Despons L."/>
            <person name="Friedrich A."/>
            <person name="Martin T."/>
            <person name="Durrens P."/>
            <person name="Casaregola S."/>
            <person name="Neuveglise C."/>
            <person name="Fairhead C."/>
            <person name="Marck C."/>
            <person name="Cruz J.A."/>
            <person name="Straub M.L."/>
            <person name="Kugler V."/>
            <person name="Sacerdot C."/>
            <person name="Uzunov Z."/>
            <person name="Thierry A."/>
            <person name="Weiss S."/>
            <person name="Bleykasten C."/>
            <person name="De Montigny J."/>
            <person name="Jacques N."/>
            <person name="Jung P."/>
            <person name="Lemaire M."/>
            <person name="Mallet S."/>
            <person name="Morel G."/>
            <person name="Richard G.F."/>
            <person name="Sarkar A."/>
            <person name="Savel G."/>
            <person name="Schacherer J."/>
            <person name="Seret M.L."/>
            <person name="Talla E."/>
            <person name="Samson G."/>
            <person name="Jubin C."/>
            <person name="Poulain J."/>
            <person name="Vacherie B."/>
            <person name="Barbe V."/>
            <person name="Pelletier E."/>
            <person name="Sherman D.J."/>
            <person name="Westhof E."/>
            <person name="Weissenbach J."/>
            <person name="Baret P.V."/>
            <person name="Wincker P."/>
            <person name="Gaillardin C."/>
            <person name="Dujon B."/>
            <person name="Souciet J.L."/>
        </authorList>
    </citation>
    <scope>NUCLEOTIDE SEQUENCE [LARGE SCALE GENOMIC DNA]</scope>
    <source>
        <strain evidence="8">CBS 270.75 / DBVPG 7215 / KCTC 17166 / NRRL Y-17582</strain>
    </source>
</reference>
<dbReference type="GO" id="GO:0015123">
    <property type="term" value="F:acetate transmembrane transporter activity"/>
    <property type="evidence" value="ECO:0007669"/>
    <property type="project" value="TreeGrafter"/>
</dbReference>
<dbReference type="NCBIfam" id="NF038013">
    <property type="entry name" value="AceTr_1"/>
    <property type="match status" value="1"/>
</dbReference>
<evidence type="ECO:0000256" key="4">
    <source>
        <dbReference type="ARBA" id="ARBA00022989"/>
    </source>
</evidence>
<dbReference type="GO" id="GO:0008519">
    <property type="term" value="F:ammonium channel activity"/>
    <property type="evidence" value="ECO:0007669"/>
    <property type="project" value="EnsemblFungi"/>
</dbReference>
<keyword evidence="8" id="KW-1185">Reference proteome</keyword>
<feature type="transmembrane region" description="Helical" evidence="6">
    <location>
        <begin position="77"/>
        <end position="94"/>
    </location>
</feature>
<evidence type="ECO:0000256" key="2">
    <source>
        <dbReference type="ARBA" id="ARBA00005587"/>
    </source>
</evidence>
<dbReference type="PANTHER" id="PTHR31123:SF3">
    <property type="entry name" value="AMMONIA TRANSPORT OUTWARD PROTEIN 3"/>
    <property type="match status" value="1"/>
</dbReference>
<keyword evidence="5 6" id="KW-0472">Membrane</keyword>
<gene>
    <name evidence="7" type="ordered locus">Ecym_2321</name>
</gene>
<dbReference type="PROSITE" id="PS01114">
    <property type="entry name" value="GPR1_FUN34_YAAH"/>
    <property type="match status" value="1"/>
</dbReference>
<sequence>MNTASDNSSHDLEKGVALCAEGSSKMEPSVQEVGTVGEYVYLGNTMYRKADLASAFSGFGSGTAQIKNEGTGYANPVPLGLAAFSYSCMLLSLYNMQVRGVTNNHILVGVSFFLGGMIEVLAGLLCFVTGNTYGMVVFSIFGAFWFCEGAIITDAFGVIQSFGDDTKMLNDALGLFLIVWVIFTFFMFLCTLKSPWGLFGLLFFLDITFLLLSIASFTGNENVTKAGGWTGLISSFFGWYSLYATFSNSSNSYIPLPMLMMPNAS</sequence>
<dbReference type="InParanoid" id="G8JQ61"/>
<keyword evidence="3 6" id="KW-0812">Transmembrane</keyword>
<proteinExistence type="inferred from homology"/>
<dbReference type="STRING" id="931890.G8JQ61"/>
<accession>G8JQ61</accession>
<feature type="transmembrane region" description="Helical" evidence="6">
    <location>
        <begin position="195"/>
        <end position="214"/>
    </location>
</feature>
<keyword evidence="4 6" id="KW-1133">Transmembrane helix</keyword>
<feature type="transmembrane region" description="Helical" evidence="6">
    <location>
        <begin position="171"/>
        <end position="189"/>
    </location>
</feature>
<dbReference type="HOGENOM" id="CLU_051062_0_0_1"/>
<name>G8JQ61_ERECY</name>
<dbReference type="InterPro" id="IPR000791">
    <property type="entry name" value="Gpr1/Fun34/SatP-like"/>
</dbReference>
<evidence type="ECO:0000256" key="1">
    <source>
        <dbReference type="ARBA" id="ARBA00004141"/>
    </source>
</evidence>
<dbReference type="GeneID" id="11471843"/>
<evidence type="ECO:0000256" key="5">
    <source>
        <dbReference type="ARBA" id="ARBA00023136"/>
    </source>
</evidence>
<dbReference type="OMA" id="CINTDQF"/>
<dbReference type="EMBL" id="CP002498">
    <property type="protein sequence ID" value="AET38063.1"/>
    <property type="molecule type" value="Genomic_DNA"/>
</dbReference>
<feature type="transmembrane region" description="Helical" evidence="6">
    <location>
        <begin position="106"/>
        <end position="130"/>
    </location>
</feature>
<evidence type="ECO:0000256" key="3">
    <source>
        <dbReference type="ARBA" id="ARBA00022692"/>
    </source>
</evidence>
<dbReference type="GO" id="GO:0019740">
    <property type="term" value="P:nitrogen utilization"/>
    <property type="evidence" value="ECO:0007669"/>
    <property type="project" value="EnsemblFungi"/>
</dbReference>